<name>A0ABV9JRG7_9GAMM</name>
<sequence length="226" mass="24914">MVIFRLCLLALTFSSLVSCTSTYQNYAYSFEQAFFPDSGVNLTADEIAAQKYDVLYVTSGNRPRALVVLAYVEQDDRKWVSNDKAMLVTRNGRVVKTAGFSTDLVYSEATVADPLQHQALELRQGLSWNSLSDWSSGDSSVQTSYRISDVQAETLEIAGMSLPTRKVTEQVTFGNGQTAENVFWLDPSSGQVLKSLQYIAPFFSPLLIEHVTAAAKLQALTKQGEA</sequence>
<dbReference type="SUPFAM" id="SSF159270">
    <property type="entry name" value="YmcC-like"/>
    <property type="match status" value="1"/>
</dbReference>
<feature type="chain" id="PRO_5046006375" evidence="1">
    <location>
        <begin position="24"/>
        <end position="226"/>
    </location>
</feature>
<dbReference type="RefSeq" id="WP_377336299.1">
    <property type="nucleotide sequence ID" value="NZ_JBHSGB010000017.1"/>
</dbReference>
<keyword evidence="1" id="KW-0732">Signal</keyword>
<proteinExistence type="predicted"/>
<dbReference type="InterPro" id="IPR021308">
    <property type="entry name" value="GfcB"/>
</dbReference>
<feature type="signal peptide" evidence="1">
    <location>
        <begin position="1"/>
        <end position="23"/>
    </location>
</feature>
<dbReference type="EMBL" id="JBHSGB010000017">
    <property type="protein sequence ID" value="MFC4656843.1"/>
    <property type="molecule type" value="Genomic_DNA"/>
</dbReference>
<dbReference type="Gene3D" id="2.40.360.10">
    <property type="entry name" value="YmcC-like"/>
    <property type="match status" value="1"/>
</dbReference>
<keyword evidence="2" id="KW-0449">Lipoprotein</keyword>
<reference evidence="3" key="1">
    <citation type="journal article" date="2019" name="Int. J. Syst. Evol. Microbiol.">
        <title>The Global Catalogue of Microorganisms (GCM) 10K type strain sequencing project: providing services to taxonomists for standard genome sequencing and annotation.</title>
        <authorList>
            <consortium name="The Broad Institute Genomics Platform"/>
            <consortium name="The Broad Institute Genome Sequencing Center for Infectious Disease"/>
            <person name="Wu L."/>
            <person name="Ma J."/>
        </authorList>
    </citation>
    <scope>NUCLEOTIDE SEQUENCE [LARGE SCALE GENOMIC DNA]</scope>
    <source>
        <strain evidence="3">DT28</strain>
    </source>
</reference>
<accession>A0ABV9JRG7</accession>
<keyword evidence="3" id="KW-1185">Reference proteome</keyword>
<evidence type="ECO:0000313" key="2">
    <source>
        <dbReference type="EMBL" id="MFC4656843.1"/>
    </source>
</evidence>
<protein>
    <submittedName>
        <fullName evidence="2">YjbF family lipoprotein</fullName>
    </submittedName>
</protein>
<evidence type="ECO:0000256" key="1">
    <source>
        <dbReference type="SAM" id="SignalP"/>
    </source>
</evidence>
<organism evidence="2 3">
    <name type="scientific">Rheinheimera marina</name>
    <dbReference type="NCBI Taxonomy" id="1774958"/>
    <lineage>
        <taxon>Bacteria</taxon>
        <taxon>Pseudomonadati</taxon>
        <taxon>Pseudomonadota</taxon>
        <taxon>Gammaproteobacteria</taxon>
        <taxon>Chromatiales</taxon>
        <taxon>Chromatiaceae</taxon>
        <taxon>Rheinheimera</taxon>
    </lineage>
</organism>
<comment type="caution">
    <text evidence="2">The sequence shown here is derived from an EMBL/GenBank/DDBJ whole genome shotgun (WGS) entry which is preliminary data.</text>
</comment>
<dbReference type="InterPro" id="IPR023373">
    <property type="entry name" value="YmcC_sf"/>
</dbReference>
<dbReference type="Pfam" id="PF11102">
    <property type="entry name" value="YjbF"/>
    <property type="match status" value="1"/>
</dbReference>
<gene>
    <name evidence="2" type="ORF">ACFO3I_17630</name>
</gene>
<dbReference type="PROSITE" id="PS51257">
    <property type="entry name" value="PROKAR_LIPOPROTEIN"/>
    <property type="match status" value="1"/>
</dbReference>
<evidence type="ECO:0000313" key="3">
    <source>
        <dbReference type="Proteomes" id="UP001595962"/>
    </source>
</evidence>
<dbReference type="Proteomes" id="UP001595962">
    <property type="component" value="Unassembled WGS sequence"/>
</dbReference>